<organism evidence="1">
    <name type="scientific">hydrothermal vent metagenome</name>
    <dbReference type="NCBI Taxonomy" id="652676"/>
    <lineage>
        <taxon>unclassified sequences</taxon>
        <taxon>metagenomes</taxon>
        <taxon>ecological metagenomes</taxon>
    </lineage>
</organism>
<gene>
    <name evidence="1" type="ORF">MNBD_GAMMA23-1405</name>
</gene>
<dbReference type="Gene3D" id="3.10.129.10">
    <property type="entry name" value="Hotdog Thioesterase"/>
    <property type="match status" value="1"/>
</dbReference>
<proteinExistence type="predicted"/>
<reference evidence="1" key="1">
    <citation type="submission" date="2018-06" db="EMBL/GenBank/DDBJ databases">
        <authorList>
            <person name="Zhirakovskaya E."/>
        </authorList>
    </citation>
    <scope>NUCLEOTIDE SEQUENCE</scope>
</reference>
<protein>
    <recommendedName>
        <fullName evidence="2">Thioesterase putative domain-containing protein</fullName>
    </recommendedName>
</protein>
<dbReference type="Pfam" id="PF14539">
    <property type="entry name" value="DUF4442"/>
    <property type="match status" value="1"/>
</dbReference>
<accession>A0A3B1AVZ7</accession>
<dbReference type="EMBL" id="UOFT01000054">
    <property type="protein sequence ID" value="VAW96976.1"/>
    <property type="molecule type" value="Genomic_DNA"/>
</dbReference>
<evidence type="ECO:0000313" key="1">
    <source>
        <dbReference type="EMBL" id="VAW96976.1"/>
    </source>
</evidence>
<dbReference type="InterPro" id="IPR029069">
    <property type="entry name" value="HotDog_dom_sf"/>
</dbReference>
<evidence type="ECO:0008006" key="2">
    <source>
        <dbReference type="Google" id="ProtNLM"/>
    </source>
</evidence>
<name>A0A3B1AVZ7_9ZZZZ</name>
<dbReference type="AlphaFoldDB" id="A0A3B1AVZ7"/>
<dbReference type="SUPFAM" id="SSF54637">
    <property type="entry name" value="Thioesterase/thiol ester dehydrase-isomerase"/>
    <property type="match status" value="1"/>
</dbReference>
<sequence length="164" mass="19426">MKANFLRWMSKCRFLSDRKRLEWYPPFWFMRIKVVTLSADWRHIQIKLPLNFLSRNMGDGMFGGYQTALADPIAALACNRVLDRKYNVWSRYQEVDFRYIGNSDLQLRFDFDSQIEQQIRADLKTKGRSTPTFEYGFYRADGVECTHIKSTVAIRAMDYKPPLS</sequence>
<dbReference type="InterPro" id="IPR027961">
    <property type="entry name" value="DUF4442"/>
</dbReference>